<comment type="caution">
    <text evidence="2">The sequence shown here is derived from an EMBL/GenBank/DDBJ whole genome shotgun (WGS) entry which is preliminary data.</text>
</comment>
<keyword evidence="3" id="KW-1185">Reference proteome</keyword>
<organism evidence="2 3">
    <name type="scientific">Rubroshorea leprosula</name>
    <dbReference type="NCBI Taxonomy" id="152421"/>
    <lineage>
        <taxon>Eukaryota</taxon>
        <taxon>Viridiplantae</taxon>
        <taxon>Streptophyta</taxon>
        <taxon>Embryophyta</taxon>
        <taxon>Tracheophyta</taxon>
        <taxon>Spermatophyta</taxon>
        <taxon>Magnoliopsida</taxon>
        <taxon>eudicotyledons</taxon>
        <taxon>Gunneridae</taxon>
        <taxon>Pentapetalae</taxon>
        <taxon>rosids</taxon>
        <taxon>malvids</taxon>
        <taxon>Malvales</taxon>
        <taxon>Dipterocarpaceae</taxon>
        <taxon>Rubroshorea</taxon>
    </lineage>
</organism>
<dbReference type="Proteomes" id="UP001054252">
    <property type="component" value="Unassembled WGS sequence"/>
</dbReference>
<sequence length="72" mass="8034">MRSRNSESSQDSHSDGSSEHYFVPISSANFSQVGPENRVISIRSKRLFSSQTDNSLLDNHPHGDCMSGKYDD</sequence>
<name>A0AAV5IA78_9ROSI</name>
<feature type="compositionally biased region" description="Basic and acidic residues" evidence="1">
    <location>
        <begin position="59"/>
        <end position="72"/>
    </location>
</feature>
<accession>A0AAV5IA78</accession>
<evidence type="ECO:0000313" key="2">
    <source>
        <dbReference type="EMBL" id="GKU98043.1"/>
    </source>
</evidence>
<gene>
    <name evidence="2" type="ORF">SLEP1_g11097</name>
</gene>
<proteinExistence type="predicted"/>
<reference evidence="2 3" key="1">
    <citation type="journal article" date="2021" name="Commun. Biol.">
        <title>The genome of Shorea leprosula (Dipterocarpaceae) highlights the ecological relevance of drought in aseasonal tropical rainforests.</title>
        <authorList>
            <person name="Ng K.K.S."/>
            <person name="Kobayashi M.J."/>
            <person name="Fawcett J.A."/>
            <person name="Hatakeyama M."/>
            <person name="Paape T."/>
            <person name="Ng C.H."/>
            <person name="Ang C.C."/>
            <person name="Tnah L.H."/>
            <person name="Lee C.T."/>
            <person name="Nishiyama T."/>
            <person name="Sese J."/>
            <person name="O'Brien M.J."/>
            <person name="Copetti D."/>
            <person name="Mohd Noor M.I."/>
            <person name="Ong R.C."/>
            <person name="Putra M."/>
            <person name="Sireger I.Z."/>
            <person name="Indrioko S."/>
            <person name="Kosugi Y."/>
            <person name="Izuno A."/>
            <person name="Isagi Y."/>
            <person name="Lee S.L."/>
            <person name="Shimizu K.K."/>
        </authorList>
    </citation>
    <scope>NUCLEOTIDE SEQUENCE [LARGE SCALE GENOMIC DNA]</scope>
    <source>
        <strain evidence="2">214</strain>
    </source>
</reference>
<protein>
    <submittedName>
        <fullName evidence="2">Uncharacterized protein</fullName>
    </submittedName>
</protein>
<dbReference type="AlphaFoldDB" id="A0AAV5IA78"/>
<evidence type="ECO:0000256" key="1">
    <source>
        <dbReference type="SAM" id="MobiDB-lite"/>
    </source>
</evidence>
<feature type="region of interest" description="Disordered" evidence="1">
    <location>
        <begin position="1"/>
        <end position="21"/>
    </location>
</feature>
<feature type="region of interest" description="Disordered" evidence="1">
    <location>
        <begin position="50"/>
        <end position="72"/>
    </location>
</feature>
<dbReference type="EMBL" id="BPVZ01000012">
    <property type="protein sequence ID" value="GKU98043.1"/>
    <property type="molecule type" value="Genomic_DNA"/>
</dbReference>
<evidence type="ECO:0000313" key="3">
    <source>
        <dbReference type="Proteomes" id="UP001054252"/>
    </source>
</evidence>